<feature type="compositionally biased region" description="Basic and acidic residues" evidence="1">
    <location>
        <begin position="181"/>
        <end position="278"/>
    </location>
</feature>
<name>A0A6A6IYB8_9PLEO</name>
<accession>A0A6A6IYB8</accession>
<gene>
    <name evidence="2" type="ORF">BU26DRAFT_558892</name>
</gene>
<proteinExistence type="predicted"/>
<reference evidence="2" key="1">
    <citation type="journal article" date="2020" name="Stud. Mycol.">
        <title>101 Dothideomycetes genomes: a test case for predicting lifestyles and emergence of pathogens.</title>
        <authorList>
            <person name="Haridas S."/>
            <person name="Albert R."/>
            <person name="Binder M."/>
            <person name="Bloem J."/>
            <person name="Labutti K."/>
            <person name="Salamov A."/>
            <person name="Andreopoulos B."/>
            <person name="Baker S."/>
            <person name="Barry K."/>
            <person name="Bills G."/>
            <person name="Bluhm B."/>
            <person name="Cannon C."/>
            <person name="Castanera R."/>
            <person name="Culley D."/>
            <person name="Daum C."/>
            <person name="Ezra D."/>
            <person name="Gonzalez J."/>
            <person name="Henrissat B."/>
            <person name="Kuo A."/>
            <person name="Liang C."/>
            <person name="Lipzen A."/>
            <person name="Lutzoni F."/>
            <person name="Magnuson J."/>
            <person name="Mondo S."/>
            <person name="Nolan M."/>
            <person name="Ohm R."/>
            <person name="Pangilinan J."/>
            <person name="Park H.-J."/>
            <person name="Ramirez L."/>
            <person name="Alfaro M."/>
            <person name="Sun H."/>
            <person name="Tritt A."/>
            <person name="Yoshinaga Y."/>
            <person name="Zwiers L.-H."/>
            <person name="Turgeon B."/>
            <person name="Goodwin S."/>
            <person name="Spatafora J."/>
            <person name="Crous P."/>
            <person name="Grigoriev I."/>
        </authorList>
    </citation>
    <scope>NUCLEOTIDE SEQUENCE</scope>
    <source>
        <strain evidence="2">CBS 122368</strain>
    </source>
</reference>
<evidence type="ECO:0000313" key="3">
    <source>
        <dbReference type="Proteomes" id="UP000800094"/>
    </source>
</evidence>
<dbReference type="RefSeq" id="XP_033689177.1">
    <property type="nucleotide sequence ID" value="XM_033832617.1"/>
</dbReference>
<dbReference type="GeneID" id="54585947"/>
<evidence type="ECO:0000256" key="1">
    <source>
        <dbReference type="SAM" id="MobiDB-lite"/>
    </source>
</evidence>
<sequence>MVIHQRPATPMDGFAAAMPLYNMITAETDARLREGLAAAVGHTVAAVSRRTTAAMEESEARIVANVLAALEHRGLQREDPTAHVVQTLGNTLADRLDELHRTFTDSVQRSQQELAVQQAHHRRLLAHTQQVLRAEDHHDGQLHNERIAELQAEIDRLTREVVAHEMAPPGGIQGRPARQVDTPRAEEHRRREDERIWEEHHGQGEERHREERRRQEGLRRKGKQRQEEDEHLQEEHRQQEELLQEQRRREEEHVQEGYHQREEVRPQEEQEIQSERSGQDNALAEVVADLQSEVTTANNQVRALQPRLDDESSSDSQLERALEDAKRDRDEALSRLQQAQTLVAHVRTSSATGEAQQQRMFDDCVVDLQAQPDSSQEVIEDLRREKDNTSSAADMADLWRRLRKAEQDKMQKEKELRQMKALVAQLQGHLARQHAQEAQLLQHRRAQPREPSPAPSDSSSSSRESVAARYRVVTGLVTAGASAAAH</sequence>
<keyword evidence="3" id="KW-1185">Reference proteome</keyword>
<feature type="compositionally biased region" description="Basic and acidic residues" evidence="1">
    <location>
        <begin position="317"/>
        <end position="331"/>
    </location>
</feature>
<feature type="compositionally biased region" description="Low complexity" evidence="1">
    <location>
        <begin position="455"/>
        <end position="467"/>
    </location>
</feature>
<dbReference type="AlphaFoldDB" id="A0A6A6IYB8"/>
<feature type="region of interest" description="Disordered" evidence="1">
    <location>
        <begin position="296"/>
        <end position="331"/>
    </location>
</feature>
<protein>
    <submittedName>
        <fullName evidence="2">Uncharacterized protein</fullName>
    </submittedName>
</protein>
<dbReference type="Proteomes" id="UP000800094">
    <property type="component" value="Unassembled WGS sequence"/>
</dbReference>
<dbReference type="EMBL" id="ML987190">
    <property type="protein sequence ID" value="KAF2254173.1"/>
    <property type="molecule type" value="Genomic_DNA"/>
</dbReference>
<organism evidence="2 3">
    <name type="scientific">Trematosphaeria pertusa</name>
    <dbReference type="NCBI Taxonomy" id="390896"/>
    <lineage>
        <taxon>Eukaryota</taxon>
        <taxon>Fungi</taxon>
        <taxon>Dikarya</taxon>
        <taxon>Ascomycota</taxon>
        <taxon>Pezizomycotina</taxon>
        <taxon>Dothideomycetes</taxon>
        <taxon>Pleosporomycetidae</taxon>
        <taxon>Pleosporales</taxon>
        <taxon>Massarineae</taxon>
        <taxon>Trematosphaeriaceae</taxon>
        <taxon>Trematosphaeria</taxon>
    </lineage>
</organism>
<evidence type="ECO:0000313" key="2">
    <source>
        <dbReference type="EMBL" id="KAF2254173.1"/>
    </source>
</evidence>
<feature type="region of interest" description="Disordered" evidence="1">
    <location>
        <begin position="166"/>
        <end position="282"/>
    </location>
</feature>
<feature type="region of interest" description="Disordered" evidence="1">
    <location>
        <begin position="426"/>
        <end position="467"/>
    </location>
</feature>